<sequence>MVTRSQSKNNKRPNYMELDIDIDFDEASKAWNQNKIKLGNGCYQYKK</sequence>
<evidence type="ECO:0000313" key="1">
    <source>
        <dbReference type="EMBL" id="QHT77969.1"/>
    </source>
</evidence>
<dbReference type="AlphaFoldDB" id="A0A6C0HBT6"/>
<name>A0A6C0HBT6_9ZZZZ</name>
<dbReference type="EMBL" id="MN739924">
    <property type="protein sequence ID" value="QHT77969.1"/>
    <property type="molecule type" value="Genomic_DNA"/>
</dbReference>
<reference evidence="1" key="1">
    <citation type="journal article" date="2020" name="Nature">
        <title>Giant virus diversity and host interactions through global metagenomics.</title>
        <authorList>
            <person name="Schulz F."/>
            <person name="Roux S."/>
            <person name="Paez-Espino D."/>
            <person name="Jungbluth S."/>
            <person name="Walsh D.A."/>
            <person name="Denef V.J."/>
            <person name="McMahon K.D."/>
            <person name="Konstantinidis K.T."/>
            <person name="Eloe-Fadrosh E.A."/>
            <person name="Kyrpides N.C."/>
            <person name="Woyke T."/>
        </authorList>
    </citation>
    <scope>NUCLEOTIDE SEQUENCE</scope>
    <source>
        <strain evidence="1">GVMAG-M-3300023179-90</strain>
    </source>
</reference>
<proteinExistence type="predicted"/>
<organism evidence="1">
    <name type="scientific">viral metagenome</name>
    <dbReference type="NCBI Taxonomy" id="1070528"/>
    <lineage>
        <taxon>unclassified sequences</taxon>
        <taxon>metagenomes</taxon>
        <taxon>organismal metagenomes</taxon>
    </lineage>
</organism>
<protein>
    <submittedName>
        <fullName evidence="1">Uncharacterized protein</fullName>
    </submittedName>
</protein>
<accession>A0A6C0HBT6</accession>